<name>A0A8R7P9W5_TRIUA</name>
<organism evidence="2 3">
    <name type="scientific">Triticum urartu</name>
    <name type="common">Red wild einkorn</name>
    <name type="synonym">Crithodium urartu</name>
    <dbReference type="NCBI Taxonomy" id="4572"/>
    <lineage>
        <taxon>Eukaryota</taxon>
        <taxon>Viridiplantae</taxon>
        <taxon>Streptophyta</taxon>
        <taxon>Embryophyta</taxon>
        <taxon>Tracheophyta</taxon>
        <taxon>Spermatophyta</taxon>
        <taxon>Magnoliopsida</taxon>
        <taxon>Liliopsida</taxon>
        <taxon>Poales</taxon>
        <taxon>Poaceae</taxon>
        <taxon>BOP clade</taxon>
        <taxon>Pooideae</taxon>
        <taxon>Triticodae</taxon>
        <taxon>Triticeae</taxon>
        <taxon>Triticinae</taxon>
        <taxon>Triticum</taxon>
    </lineage>
</organism>
<sequence length="73" mass="8076">MSLPLRPLPCRHGHRRAPPPQDLLPGRPCRQHVVLVVPYACCSALIGKGGTLIDFRVRRRRSKGATSRQPCPA</sequence>
<reference evidence="2" key="3">
    <citation type="submission" date="2022-06" db="UniProtKB">
        <authorList>
            <consortium name="EnsemblPlants"/>
        </authorList>
    </citation>
    <scope>IDENTIFICATION</scope>
</reference>
<evidence type="ECO:0008006" key="4">
    <source>
        <dbReference type="Google" id="ProtNLM"/>
    </source>
</evidence>
<reference evidence="3" key="1">
    <citation type="journal article" date="2013" name="Nature">
        <title>Draft genome of the wheat A-genome progenitor Triticum urartu.</title>
        <authorList>
            <person name="Ling H.Q."/>
            <person name="Zhao S."/>
            <person name="Liu D."/>
            <person name="Wang J."/>
            <person name="Sun H."/>
            <person name="Zhang C."/>
            <person name="Fan H."/>
            <person name="Li D."/>
            <person name="Dong L."/>
            <person name="Tao Y."/>
            <person name="Gao C."/>
            <person name="Wu H."/>
            <person name="Li Y."/>
            <person name="Cui Y."/>
            <person name="Guo X."/>
            <person name="Zheng S."/>
            <person name="Wang B."/>
            <person name="Yu K."/>
            <person name="Liang Q."/>
            <person name="Yang W."/>
            <person name="Lou X."/>
            <person name="Chen J."/>
            <person name="Feng M."/>
            <person name="Jian J."/>
            <person name="Zhang X."/>
            <person name="Luo G."/>
            <person name="Jiang Y."/>
            <person name="Liu J."/>
            <person name="Wang Z."/>
            <person name="Sha Y."/>
            <person name="Zhang B."/>
            <person name="Wu H."/>
            <person name="Tang D."/>
            <person name="Shen Q."/>
            <person name="Xue P."/>
            <person name="Zou S."/>
            <person name="Wang X."/>
            <person name="Liu X."/>
            <person name="Wang F."/>
            <person name="Yang Y."/>
            <person name="An X."/>
            <person name="Dong Z."/>
            <person name="Zhang K."/>
            <person name="Zhang X."/>
            <person name="Luo M.C."/>
            <person name="Dvorak J."/>
            <person name="Tong Y."/>
            <person name="Wang J."/>
            <person name="Yang H."/>
            <person name="Li Z."/>
            <person name="Wang D."/>
            <person name="Zhang A."/>
            <person name="Wang J."/>
        </authorList>
    </citation>
    <scope>NUCLEOTIDE SEQUENCE</scope>
    <source>
        <strain evidence="3">cv. G1812</strain>
    </source>
</reference>
<dbReference type="Gramene" id="TuG1812G0200000857.01.T01">
    <property type="protein sequence ID" value="TuG1812G0200000857.01.T01"/>
    <property type="gene ID" value="TuG1812G0200000857.01"/>
</dbReference>
<evidence type="ECO:0000256" key="1">
    <source>
        <dbReference type="SAM" id="MobiDB-lite"/>
    </source>
</evidence>
<feature type="region of interest" description="Disordered" evidence="1">
    <location>
        <begin position="1"/>
        <end position="24"/>
    </location>
</feature>
<dbReference type="EnsemblPlants" id="TuG1812G0200000857.01.T01">
    <property type="protein sequence ID" value="TuG1812G0200000857.01.T01"/>
    <property type="gene ID" value="TuG1812G0200000857.01"/>
</dbReference>
<dbReference type="AlphaFoldDB" id="A0A8R7P9W5"/>
<keyword evidence="3" id="KW-1185">Reference proteome</keyword>
<reference evidence="2" key="2">
    <citation type="submission" date="2018-03" db="EMBL/GenBank/DDBJ databases">
        <title>The Triticum urartu genome reveals the dynamic nature of wheat genome evolution.</title>
        <authorList>
            <person name="Ling H."/>
            <person name="Ma B."/>
            <person name="Shi X."/>
            <person name="Liu H."/>
            <person name="Dong L."/>
            <person name="Sun H."/>
            <person name="Cao Y."/>
            <person name="Gao Q."/>
            <person name="Zheng S."/>
            <person name="Li Y."/>
            <person name="Yu Y."/>
            <person name="Du H."/>
            <person name="Qi M."/>
            <person name="Li Y."/>
            <person name="Yu H."/>
            <person name="Cui Y."/>
            <person name="Wang N."/>
            <person name="Chen C."/>
            <person name="Wu H."/>
            <person name="Zhao Y."/>
            <person name="Zhang J."/>
            <person name="Li Y."/>
            <person name="Zhou W."/>
            <person name="Zhang B."/>
            <person name="Hu W."/>
            <person name="Eijk M."/>
            <person name="Tang J."/>
            <person name="Witsenboer H."/>
            <person name="Zhao S."/>
            <person name="Li Z."/>
            <person name="Zhang A."/>
            <person name="Wang D."/>
            <person name="Liang C."/>
        </authorList>
    </citation>
    <scope>NUCLEOTIDE SEQUENCE [LARGE SCALE GENOMIC DNA]</scope>
    <source>
        <strain evidence="2">cv. G1812</strain>
    </source>
</reference>
<accession>A0A8R7P9W5</accession>
<evidence type="ECO:0000313" key="2">
    <source>
        <dbReference type="EnsemblPlants" id="TuG1812G0200000857.01.T01"/>
    </source>
</evidence>
<dbReference type="Proteomes" id="UP000015106">
    <property type="component" value="Chromosome 2"/>
</dbReference>
<protein>
    <recommendedName>
        <fullName evidence="4">K Homology domain-containing protein</fullName>
    </recommendedName>
</protein>
<proteinExistence type="predicted"/>
<evidence type="ECO:0000313" key="3">
    <source>
        <dbReference type="Proteomes" id="UP000015106"/>
    </source>
</evidence>